<accession>A0A1W7A0W5</accession>
<keyword evidence="1" id="KW-0812">Transmembrane</keyword>
<keyword evidence="1" id="KW-0472">Membrane</keyword>
<evidence type="ECO:0000313" key="2">
    <source>
        <dbReference type="EMBL" id="ARQ03242.1"/>
    </source>
</evidence>
<name>A0A1W7A0W5_9HYPH</name>
<evidence type="ECO:0000313" key="3">
    <source>
        <dbReference type="Proteomes" id="UP000194137"/>
    </source>
</evidence>
<dbReference type="AlphaFoldDB" id="A0A1W7A0W5"/>
<dbReference type="EMBL" id="CP021112">
    <property type="protein sequence ID" value="ARQ03242.1"/>
    <property type="molecule type" value="Genomic_DNA"/>
</dbReference>
<dbReference type="Proteomes" id="UP000194137">
    <property type="component" value="Chromosome"/>
</dbReference>
<feature type="transmembrane region" description="Helical" evidence="1">
    <location>
        <begin position="45"/>
        <end position="73"/>
    </location>
</feature>
<sequence>MFIIWLGALLTIAGVLYLVKQIIWQGPLSGPARRRPRATLEPRTGLFGLATHWPGLALIALGGILLLAGAALLEPQVP</sequence>
<keyword evidence="3" id="KW-1185">Reference proteome</keyword>
<protein>
    <submittedName>
        <fullName evidence="2">Uncharacterized protein</fullName>
    </submittedName>
</protein>
<evidence type="ECO:0000256" key="1">
    <source>
        <dbReference type="SAM" id="Phobius"/>
    </source>
</evidence>
<dbReference type="KEGG" id="psin:CAK95_27975"/>
<gene>
    <name evidence="2" type="ORF">CAK95_27975</name>
</gene>
<organism evidence="2 3">
    <name type="scientific">Pseudorhodoplanes sinuspersici</name>
    <dbReference type="NCBI Taxonomy" id="1235591"/>
    <lineage>
        <taxon>Bacteria</taxon>
        <taxon>Pseudomonadati</taxon>
        <taxon>Pseudomonadota</taxon>
        <taxon>Alphaproteobacteria</taxon>
        <taxon>Hyphomicrobiales</taxon>
        <taxon>Pseudorhodoplanes</taxon>
    </lineage>
</organism>
<keyword evidence="1" id="KW-1133">Transmembrane helix</keyword>
<proteinExistence type="predicted"/>
<reference evidence="2 3" key="1">
    <citation type="submission" date="2017-05" db="EMBL/GenBank/DDBJ databases">
        <title>Full genome sequence of Pseudorhodoplanes sinuspersici.</title>
        <authorList>
            <person name="Dastgheib S.M.M."/>
            <person name="Shavandi M."/>
            <person name="Tirandaz H."/>
        </authorList>
    </citation>
    <scope>NUCLEOTIDE SEQUENCE [LARGE SCALE GENOMIC DNA]</scope>
    <source>
        <strain evidence="2 3">RIPI110</strain>
    </source>
</reference>